<comment type="caution">
    <text evidence="1">The sequence shown here is derived from an EMBL/GenBank/DDBJ whole genome shotgun (WGS) entry which is preliminary data.</text>
</comment>
<accession>A0A392SLV1</accession>
<feature type="non-terminal residue" evidence="1">
    <location>
        <position position="1"/>
    </location>
</feature>
<keyword evidence="2" id="KW-1185">Reference proteome</keyword>
<dbReference type="Proteomes" id="UP000265520">
    <property type="component" value="Unassembled WGS sequence"/>
</dbReference>
<proteinExistence type="predicted"/>
<protein>
    <submittedName>
        <fullName evidence="1">Uncharacterized protein</fullName>
    </submittedName>
</protein>
<organism evidence="1 2">
    <name type="scientific">Trifolium medium</name>
    <dbReference type="NCBI Taxonomy" id="97028"/>
    <lineage>
        <taxon>Eukaryota</taxon>
        <taxon>Viridiplantae</taxon>
        <taxon>Streptophyta</taxon>
        <taxon>Embryophyta</taxon>
        <taxon>Tracheophyta</taxon>
        <taxon>Spermatophyta</taxon>
        <taxon>Magnoliopsida</taxon>
        <taxon>eudicotyledons</taxon>
        <taxon>Gunneridae</taxon>
        <taxon>Pentapetalae</taxon>
        <taxon>rosids</taxon>
        <taxon>fabids</taxon>
        <taxon>Fabales</taxon>
        <taxon>Fabaceae</taxon>
        <taxon>Papilionoideae</taxon>
        <taxon>50 kb inversion clade</taxon>
        <taxon>NPAAA clade</taxon>
        <taxon>Hologalegina</taxon>
        <taxon>IRL clade</taxon>
        <taxon>Trifolieae</taxon>
        <taxon>Trifolium</taxon>
    </lineage>
</organism>
<dbReference type="AlphaFoldDB" id="A0A392SLV1"/>
<dbReference type="EMBL" id="LXQA010393242">
    <property type="protein sequence ID" value="MCI48910.1"/>
    <property type="molecule type" value="Genomic_DNA"/>
</dbReference>
<evidence type="ECO:0000313" key="2">
    <source>
        <dbReference type="Proteomes" id="UP000265520"/>
    </source>
</evidence>
<evidence type="ECO:0000313" key="1">
    <source>
        <dbReference type="EMBL" id="MCI48910.1"/>
    </source>
</evidence>
<sequence>TASAIVNYFAKKGHVPTIEQLIPAKEEIKSEVQARAPALKPITIALDTPTAKNNDEIKDLNAKTGFNTIPLS</sequence>
<name>A0A392SLV1_9FABA</name>
<reference evidence="1 2" key="1">
    <citation type="journal article" date="2018" name="Front. Plant Sci.">
        <title>Red Clover (Trifolium pratense) and Zigzag Clover (T. medium) - A Picture of Genomic Similarities and Differences.</title>
        <authorList>
            <person name="Dluhosova J."/>
            <person name="Istvanek J."/>
            <person name="Nedelnik J."/>
            <person name="Repkova J."/>
        </authorList>
    </citation>
    <scope>NUCLEOTIDE SEQUENCE [LARGE SCALE GENOMIC DNA]</scope>
    <source>
        <strain evidence="2">cv. 10/8</strain>
        <tissue evidence="1">Leaf</tissue>
    </source>
</reference>